<dbReference type="SUPFAM" id="SSF46950">
    <property type="entry name" value="Double-stranded DNA-binding domain"/>
    <property type="match status" value="1"/>
</dbReference>
<comment type="similarity">
    <text evidence="1">Belongs to the PDCD5 family.</text>
</comment>
<evidence type="ECO:0000256" key="1">
    <source>
        <dbReference type="ARBA" id="ARBA00010490"/>
    </source>
</evidence>
<dbReference type="InterPro" id="IPR036883">
    <property type="entry name" value="PDCD5-like_sf"/>
</dbReference>
<accession>A0AAV2HWS8</accession>
<evidence type="ECO:0008006" key="5">
    <source>
        <dbReference type="Google" id="ProtNLM"/>
    </source>
</evidence>
<feature type="region of interest" description="Disordered" evidence="2">
    <location>
        <begin position="105"/>
        <end position="125"/>
    </location>
</feature>
<evidence type="ECO:0000313" key="3">
    <source>
        <dbReference type="EMBL" id="CAL1538643.1"/>
    </source>
</evidence>
<dbReference type="InterPro" id="IPR002836">
    <property type="entry name" value="PDCD5-like"/>
</dbReference>
<dbReference type="Pfam" id="PF01984">
    <property type="entry name" value="dsDNA_bind"/>
    <property type="match status" value="1"/>
</dbReference>
<dbReference type="EMBL" id="CAXITT010000308">
    <property type="protein sequence ID" value="CAL1538643.1"/>
    <property type="molecule type" value="Genomic_DNA"/>
</dbReference>
<dbReference type="PIRSF" id="PIRSF015730">
    <property type="entry name" value="TFAR19"/>
    <property type="match status" value="1"/>
</dbReference>
<dbReference type="GO" id="GO:0003677">
    <property type="term" value="F:DNA binding"/>
    <property type="evidence" value="ECO:0007669"/>
    <property type="project" value="InterPro"/>
</dbReference>
<dbReference type="GO" id="GO:0005829">
    <property type="term" value="C:cytosol"/>
    <property type="evidence" value="ECO:0007669"/>
    <property type="project" value="TreeGrafter"/>
</dbReference>
<dbReference type="PANTHER" id="PTHR10840:SF0">
    <property type="entry name" value="PROGRAMMED CELL DEATH PROTEIN 5"/>
    <property type="match status" value="1"/>
</dbReference>
<keyword evidence="4" id="KW-1185">Reference proteome</keyword>
<organism evidence="3 4">
    <name type="scientific">Lymnaea stagnalis</name>
    <name type="common">Great pond snail</name>
    <name type="synonym">Helix stagnalis</name>
    <dbReference type="NCBI Taxonomy" id="6523"/>
    <lineage>
        <taxon>Eukaryota</taxon>
        <taxon>Metazoa</taxon>
        <taxon>Spiralia</taxon>
        <taxon>Lophotrochozoa</taxon>
        <taxon>Mollusca</taxon>
        <taxon>Gastropoda</taxon>
        <taxon>Heterobranchia</taxon>
        <taxon>Euthyneura</taxon>
        <taxon>Panpulmonata</taxon>
        <taxon>Hygrophila</taxon>
        <taxon>Lymnaeoidea</taxon>
        <taxon>Lymnaeidae</taxon>
        <taxon>Lymnaea</taxon>
    </lineage>
</organism>
<dbReference type="Gene3D" id="1.10.8.140">
    <property type="entry name" value="PDCD5-like"/>
    <property type="match status" value="1"/>
</dbReference>
<gene>
    <name evidence="3" type="ORF">GSLYS_00012464001</name>
</gene>
<dbReference type="GO" id="GO:0005634">
    <property type="term" value="C:nucleus"/>
    <property type="evidence" value="ECO:0007669"/>
    <property type="project" value="TreeGrafter"/>
</dbReference>
<dbReference type="AlphaFoldDB" id="A0AAV2HWS8"/>
<protein>
    <recommendedName>
        <fullName evidence="5">Programmed cell death protein 5</fullName>
    </recommendedName>
</protein>
<evidence type="ECO:0000313" key="4">
    <source>
        <dbReference type="Proteomes" id="UP001497497"/>
    </source>
</evidence>
<proteinExistence type="inferred from homology"/>
<comment type="caution">
    <text evidence="3">The sequence shown here is derived from an EMBL/GenBank/DDBJ whole genome shotgun (WGS) entry which is preliminary data.</text>
</comment>
<reference evidence="3 4" key="1">
    <citation type="submission" date="2024-04" db="EMBL/GenBank/DDBJ databases">
        <authorList>
            <consortium name="Genoscope - CEA"/>
            <person name="William W."/>
        </authorList>
    </citation>
    <scope>NUCLEOTIDE SEQUENCE [LARGE SCALE GENOMIC DNA]</scope>
</reference>
<evidence type="ECO:0000256" key="2">
    <source>
        <dbReference type="SAM" id="MobiDB-lite"/>
    </source>
</evidence>
<name>A0AAV2HWS8_LYMST</name>
<sequence length="125" mass="14226">MADDELEAIRSRRMAELQQQGQGEGAAKAAEQRSREIEMKNAILGQVLEQSARTRLNTIAVAKPEKAQMIESIIIQMARTGQLQGQKLTEERLKDLLEQVNNSTQKKTTVKFDRRRAHMDSDEDF</sequence>
<dbReference type="PANTHER" id="PTHR10840">
    <property type="entry name" value="PROGRAMMED CELL DEATH PROTEIN 5"/>
    <property type="match status" value="1"/>
</dbReference>
<dbReference type="Proteomes" id="UP001497497">
    <property type="component" value="Unassembled WGS sequence"/>
</dbReference>